<reference evidence="3 4" key="1">
    <citation type="journal article" date="2019" name="Nat. Ecol. Evol.">
        <title>Megaphylogeny resolves global patterns of mushroom evolution.</title>
        <authorList>
            <person name="Varga T."/>
            <person name="Krizsan K."/>
            <person name="Foldi C."/>
            <person name="Dima B."/>
            <person name="Sanchez-Garcia M."/>
            <person name="Sanchez-Ramirez S."/>
            <person name="Szollosi G.J."/>
            <person name="Szarkandi J.G."/>
            <person name="Papp V."/>
            <person name="Albert L."/>
            <person name="Andreopoulos W."/>
            <person name="Angelini C."/>
            <person name="Antonin V."/>
            <person name="Barry K.W."/>
            <person name="Bougher N.L."/>
            <person name="Buchanan P."/>
            <person name="Buyck B."/>
            <person name="Bense V."/>
            <person name="Catcheside P."/>
            <person name="Chovatia M."/>
            <person name="Cooper J."/>
            <person name="Damon W."/>
            <person name="Desjardin D."/>
            <person name="Finy P."/>
            <person name="Geml J."/>
            <person name="Haridas S."/>
            <person name="Hughes K."/>
            <person name="Justo A."/>
            <person name="Karasinski D."/>
            <person name="Kautmanova I."/>
            <person name="Kiss B."/>
            <person name="Kocsube S."/>
            <person name="Kotiranta H."/>
            <person name="LaButti K.M."/>
            <person name="Lechner B.E."/>
            <person name="Liimatainen K."/>
            <person name="Lipzen A."/>
            <person name="Lukacs Z."/>
            <person name="Mihaltcheva S."/>
            <person name="Morgado L.N."/>
            <person name="Niskanen T."/>
            <person name="Noordeloos M.E."/>
            <person name="Ohm R.A."/>
            <person name="Ortiz-Santana B."/>
            <person name="Ovrebo C."/>
            <person name="Racz N."/>
            <person name="Riley R."/>
            <person name="Savchenko A."/>
            <person name="Shiryaev A."/>
            <person name="Soop K."/>
            <person name="Spirin V."/>
            <person name="Szebenyi C."/>
            <person name="Tomsovsky M."/>
            <person name="Tulloss R.E."/>
            <person name="Uehling J."/>
            <person name="Grigoriev I.V."/>
            <person name="Vagvolgyi C."/>
            <person name="Papp T."/>
            <person name="Martin F.M."/>
            <person name="Miettinen O."/>
            <person name="Hibbett D.S."/>
            <person name="Nagy L.G."/>
        </authorList>
    </citation>
    <scope>NUCLEOTIDE SEQUENCE [LARGE SCALE GENOMIC DNA]</scope>
    <source>
        <strain evidence="3 4">CBS 309.79</strain>
    </source>
</reference>
<organism evidence="3 4">
    <name type="scientific">Pterulicium gracile</name>
    <dbReference type="NCBI Taxonomy" id="1884261"/>
    <lineage>
        <taxon>Eukaryota</taxon>
        <taxon>Fungi</taxon>
        <taxon>Dikarya</taxon>
        <taxon>Basidiomycota</taxon>
        <taxon>Agaricomycotina</taxon>
        <taxon>Agaricomycetes</taxon>
        <taxon>Agaricomycetidae</taxon>
        <taxon>Agaricales</taxon>
        <taxon>Pleurotineae</taxon>
        <taxon>Pterulaceae</taxon>
        <taxon>Pterulicium</taxon>
    </lineage>
</organism>
<proteinExistence type="predicted"/>
<feature type="domain" description="DUF6535" evidence="2">
    <location>
        <begin position="8"/>
        <end position="184"/>
    </location>
</feature>
<dbReference type="Proteomes" id="UP000305067">
    <property type="component" value="Unassembled WGS sequence"/>
</dbReference>
<keyword evidence="1" id="KW-0472">Membrane</keyword>
<dbReference type="InterPro" id="IPR045338">
    <property type="entry name" value="DUF6535"/>
</dbReference>
<dbReference type="Pfam" id="PF20153">
    <property type="entry name" value="DUF6535"/>
    <property type="match status" value="1"/>
</dbReference>
<feature type="transmembrane region" description="Helical" evidence="1">
    <location>
        <begin position="106"/>
        <end position="126"/>
    </location>
</feature>
<evidence type="ECO:0000259" key="2">
    <source>
        <dbReference type="Pfam" id="PF20153"/>
    </source>
</evidence>
<evidence type="ECO:0000313" key="4">
    <source>
        <dbReference type="Proteomes" id="UP000305067"/>
    </source>
</evidence>
<name>A0A5C3R1R7_9AGAR</name>
<keyword evidence="1" id="KW-0812">Transmembrane</keyword>
<keyword evidence="1" id="KW-1133">Transmembrane helix</keyword>
<dbReference type="EMBL" id="ML178815">
    <property type="protein sequence ID" value="TFL06791.1"/>
    <property type="molecule type" value="Genomic_DNA"/>
</dbReference>
<dbReference type="OrthoDB" id="3219854at2759"/>
<keyword evidence="4" id="KW-1185">Reference proteome</keyword>
<protein>
    <recommendedName>
        <fullName evidence="2">DUF6535 domain-containing protein</fullName>
    </recommendedName>
</protein>
<evidence type="ECO:0000256" key="1">
    <source>
        <dbReference type="SAM" id="Phobius"/>
    </source>
</evidence>
<feature type="transmembrane region" description="Helical" evidence="1">
    <location>
        <begin position="31"/>
        <end position="49"/>
    </location>
</feature>
<accession>A0A5C3R1R7</accession>
<dbReference type="AlphaFoldDB" id="A0A5C3R1R7"/>
<sequence length="188" mass="20870">MGPSARIWKIILDEKKSDREMINSWKGSNRWVLISAGFSAVVAASFLPVNQGRKPDHACVMLFLFEERLALQRAIANAHGDPPILVPAFDKAGCAPLFTNPWIGGLWFASLILSVSTALFAINMSYWSTSYLKQAPGSLQNQVRTCHFRLMNLKKWRVGLLVDLPLFLLYLALVRLLAGLGLFAIAVV</sequence>
<gene>
    <name evidence="3" type="ORF">BDV98DRAFT_653199</name>
</gene>
<feature type="transmembrane region" description="Helical" evidence="1">
    <location>
        <begin position="158"/>
        <end position="187"/>
    </location>
</feature>
<evidence type="ECO:0000313" key="3">
    <source>
        <dbReference type="EMBL" id="TFL06791.1"/>
    </source>
</evidence>